<feature type="transmembrane region" description="Helical" evidence="1">
    <location>
        <begin position="62"/>
        <end position="88"/>
    </location>
</feature>
<dbReference type="RefSeq" id="WP_065193769.1">
    <property type="nucleotide sequence ID" value="NZ_CAMLDN010000069.1"/>
</dbReference>
<evidence type="ECO:0000313" key="3">
    <source>
        <dbReference type="EMBL" id="MCF2301099.1"/>
    </source>
</evidence>
<dbReference type="AlphaFoldDB" id="A0AAW4ZV06"/>
<keyword evidence="1" id="KW-0472">Membrane</keyword>
<dbReference type="Proteomes" id="UP000813876">
    <property type="component" value="Unassembled WGS sequence"/>
</dbReference>
<feature type="signal peptide" evidence="2">
    <location>
        <begin position="1"/>
        <end position="20"/>
    </location>
</feature>
<keyword evidence="1" id="KW-0812">Transmembrane</keyword>
<name>A0AAW4ZV06_PHOPO</name>
<reference evidence="3" key="1">
    <citation type="submission" date="2019-11" db="EMBL/GenBank/DDBJ databases">
        <title>Comparative genomics of photobacteria reveal adaptation to distinct habitats.</title>
        <authorList>
            <person name="Fuertes-Perez S."/>
            <person name="Hilgarth M."/>
            <person name="Vogel R.F."/>
        </authorList>
    </citation>
    <scope>NUCLEOTIDE SEQUENCE</scope>
    <source>
        <strain evidence="3">TMW2.2145</strain>
    </source>
</reference>
<accession>A0AAW4ZV06</accession>
<organism evidence="3 4">
    <name type="scientific">Photobacterium phosphoreum</name>
    <dbReference type="NCBI Taxonomy" id="659"/>
    <lineage>
        <taxon>Bacteria</taxon>
        <taxon>Pseudomonadati</taxon>
        <taxon>Pseudomonadota</taxon>
        <taxon>Gammaproteobacteria</taxon>
        <taxon>Vibrionales</taxon>
        <taxon>Vibrionaceae</taxon>
        <taxon>Photobacterium</taxon>
    </lineage>
</organism>
<feature type="transmembrane region" description="Helical" evidence="1">
    <location>
        <begin position="30"/>
        <end position="50"/>
    </location>
</feature>
<dbReference type="EMBL" id="WMCP01000003">
    <property type="protein sequence ID" value="MCF2301099.1"/>
    <property type="molecule type" value="Genomic_DNA"/>
</dbReference>
<keyword evidence="2" id="KW-0732">Signal</keyword>
<proteinExistence type="predicted"/>
<evidence type="ECO:0000256" key="2">
    <source>
        <dbReference type="SAM" id="SignalP"/>
    </source>
</evidence>
<evidence type="ECO:0000313" key="4">
    <source>
        <dbReference type="Proteomes" id="UP000813876"/>
    </source>
</evidence>
<comment type="caution">
    <text evidence="3">The sequence shown here is derived from an EMBL/GenBank/DDBJ whole genome shotgun (WGS) entry which is preliminary data.</text>
</comment>
<keyword evidence="1" id="KW-1133">Transmembrane helix</keyword>
<protein>
    <submittedName>
        <fullName evidence="3">Uncharacterized protein</fullName>
    </submittedName>
</protein>
<sequence>MKHLSLIISSFALLSASAFAQTIIPQPQNNMSDTIITGIVFLIAVAVYLLTKNTIQQKRPNLPVMVHHVAGAIMAAIIFYVTFFFIGYCF</sequence>
<gene>
    <name evidence="3" type="ORF">GLP33_05065</name>
</gene>
<evidence type="ECO:0000256" key="1">
    <source>
        <dbReference type="SAM" id="Phobius"/>
    </source>
</evidence>
<feature type="chain" id="PRO_5043980627" evidence="2">
    <location>
        <begin position="21"/>
        <end position="90"/>
    </location>
</feature>